<evidence type="ECO:0000313" key="9">
    <source>
        <dbReference type="Proteomes" id="UP001355207"/>
    </source>
</evidence>
<dbReference type="GeneID" id="91096331"/>
<organism evidence="8 9">
    <name type="scientific">Kwoniella dendrophila CBS 6074</name>
    <dbReference type="NCBI Taxonomy" id="1295534"/>
    <lineage>
        <taxon>Eukaryota</taxon>
        <taxon>Fungi</taxon>
        <taxon>Dikarya</taxon>
        <taxon>Basidiomycota</taxon>
        <taxon>Agaricomycotina</taxon>
        <taxon>Tremellomycetes</taxon>
        <taxon>Tremellales</taxon>
        <taxon>Cryptococcaceae</taxon>
        <taxon>Kwoniella</taxon>
    </lineage>
</organism>
<dbReference type="Pfam" id="PF18122">
    <property type="entry name" value="APC1_C"/>
    <property type="match status" value="1"/>
</dbReference>
<dbReference type="GO" id="GO:0005680">
    <property type="term" value="C:anaphase-promoting complex"/>
    <property type="evidence" value="ECO:0007669"/>
    <property type="project" value="InterPro"/>
</dbReference>
<evidence type="ECO:0000256" key="3">
    <source>
        <dbReference type="ARBA" id="ARBA00022776"/>
    </source>
</evidence>
<dbReference type="Pfam" id="PF12859">
    <property type="entry name" value="ANAPC1"/>
    <property type="match status" value="1"/>
</dbReference>
<protein>
    <recommendedName>
        <fullName evidence="10">Anaphase-promoting complex subunit 1</fullName>
    </recommendedName>
</protein>
<evidence type="ECO:0000259" key="6">
    <source>
        <dbReference type="Pfam" id="PF12859"/>
    </source>
</evidence>
<feature type="compositionally biased region" description="Polar residues" evidence="5">
    <location>
        <begin position="478"/>
        <end position="487"/>
    </location>
</feature>
<comment type="similarity">
    <text evidence="1">Belongs to the APC1 family.</text>
</comment>
<evidence type="ECO:0000256" key="4">
    <source>
        <dbReference type="ARBA" id="ARBA00023306"/>
    </source>
</evidence>
<dbReference type="EMBL" id="CP144104">
    <property type="protein sequence ID" value="WWC90724.1"/>
    <property type="molecule type" value="Genomic_DNA"/>
</dbReference>
<dbReference type="InterPro" id="IPR041221">
    <property type="entry name" value="APC1_C"/>
</dbReference>
<evidence type="ECO:0000259" key="7">
    <source>
        <dbReference type="Pfam" id="PF18122"/>
    </source>
</evidence>
<keyword evidence="3" id="KW-0498">Mitosis</keyword>
<reference evidence="8 9" key="1">
    <citation type="submission" date="2024-01" db="EMBL/GenBank/DDBJ databases">
        <title>Comparative genomics of Cryptococcus and Kwoniella reveals pathogenesis evolution and contrasting modes of karyotype evolution via chromosome fusion or intercentromeric recombination.</title>
        <authorList>
            <person name="Coelho M.A."/>
            <person name="David-Palma M."/>
            <person name="Shea T."/>
            <person name="Bowers K."/>
            <person name="McGinley-Smith S."/>
            <person name="Mohammad A.W."/>
            <person name="Gnirke A."/>
            <person name="Yurkov A.M."/>
            <person name="Nowrousian M."/>
            <person name="Sun S."/>
            <person name="Cuomo C.A."/>
            <person name="Heitman J."/>
        </authorList>
    </citation>
    <scope>NUCLEOTIDE SEQUENCE [LARGE SCALE GENOMIC DNA]</scope>
    <source>
        <strain evidence="8 9">CBS 6074</strain>
    </source>
</reference>
<evidence type="ECO:0008006" key="10">
    <source>
        <dbReference type="Google" id="ProtNLM"/>
    </source>
</evidence>
<gene>
    <name evidence="8" type="ORF">L201_005661</name>
</gene>
<dbReference type="GO" id="GO:0060090">
    <property type="term" value="F:molecular adaptor activity"/>
    <property type="evidence" value="ECO:0007669"/>
    <property type="project" value="TreeGrafter"/>
</dbReference>
<dbReference type="Proteomes" id="UP001355207">
    <property type="component" value="Chromosome 7"/>
</dbReference>
<keyword evidence="9" id="KW-1185">Reference proteome</keyword>
<evidence type="ECO:0000256" key="5">
    <source>
        <dbReference type="SAM" id="MobiDB-lite"/>
    </source>
</evidence>
<name>A0AAX4K0N4_9TREE</name>
<dbReference type="InterPro" id="IPR024990">
    <property type="entry name" value="Apc1"/>
</dbReference>
<dbReference type="PANTHER" id="PTHR12827:SF3">
    <property type="entry name" value="ANAPHASE-PROMOTING COMPLEX SUBUNIT 1"/>
    <property type="match status" value="1"/>
</dbReference>
<feature type="compositionally biased region" description="Low complexity" evidence="5">
    <location>
        <begin position="154"/>
        <end position="163"/>
    </location>
</feature>
<evidence type="ECO:0000256" key="2">
    <source>
        <dbReference type="ARBA" id="ARBA00022618"/>
    </source>
</evidence>
<dbReference type="InterPro" id="IPR049255">
    <property type="entry name" value="Apc1_N"/>
</dbReference>
<sequence length="2107" mass="236553">MLQAAILGPAISPGQILYERRDPGPSKHPNNHFNLFHEQHQHDDDKPIGRTLQAIETTSNQNNEDQVEYNEEELVWYGKTVIWSRGSQIFRKYTYDLENEDVTKAVFTWFKPDLGSNSWNRHKGKQVIKLTKYPGTFGPFHNSQNEKWGTPKLSSSSSSSSSMLNSSRIERTLVVFLQTRAHVYYSSGEDVVVNLPFPIHDAWPISTLEGGLIIQRALEKREIRKLDKEKRKSGYGSLLKGMMEHSSMTILDDLMDLEDDNSTSLPRLYTLDNPFDEFKMIVEGRVDNGFNQQTGKLKSQTHPIKSSSTIIHVCQNPYPFIITHDSQSNEIIFYRKTKVPDEPEQPTPISPLNPRTMRPEDLLSNQPEPPILIIPQSVRAGRPSLHRNPSSFGPSKDRRVSGISDPLDRTQRRVPRMSRNPAQDQHILTDELQATLDPAPIIPPPSSLSKITKRKSRGLSILSTTTTTTTTTQETNRRTSGANSSFNLKDLHDTNGKMGLAAMAEIDLRETTMMMGLERDEIDKRSDLVLDRVWAWKTPYTVKPENLSVFISDDLSSSSVMINIHISQPNHTPQLYSFHAQFRSNPYQHFSITPSPPTECLSAIPLISTRHKIVDTIILSRTGTLSIMTSGGRQIALQVPSQTREGHEEVARKLASSLRMAVNDNHARAHSERRIVKLADSVGSRFTVNFEDGESVKINADFRIKHLLIKQCLEALSCVLSAQEFFSLKRELIACIQRLPTIQQNEDGPTWRTFKNTILTVLQIEVERCPTTAHEILERDNQESSDPTTRRLAHRIRQKHRKLPTLSMPETISSETLGLETTAPIMLALHLVAQDLRLSSKTLKYVKDVVKLVSYLASKVGKLDWKDYWARLLPDAVSRSNPIEGIIYDTALLDQFDVPPDIMTFLHRQLVKRTKPFPSPAYLLSSTHLSEFGHVDPCRQTTLITSIYAHFSAKIPVLARAAAAVKHIIDQGLDEEWISDLPYGIALPILEMIRMCQYNPPKDWDVKMYEITGRWDLGIRANGEGMIQREEHGTDLGPERIPTIKELLDVDNGEMKKLPQSALPHVRFGSDRRVQEVERIMQTTRIRTIAIQDPKGASEADITRYHQTVVNTIANRTLSIPVGQGMLNFGTRSTNVIDVWNIPLIELSVKVGPGKPILKAEIISDSAEWPCFHNGVAAGLAISPDCNGIDSSWIVFNRPNALNAEHGGFLLGLGLTGHLRSLMAYHAFPLLEPRHDFTSVGLLLGLACSYAGSEDLLVTKVLSLHTHALLPLGSMELNASPIIQSSSLVGLGLVYAGSRNLRMAEVALSEVGRKEMANVDGFSDYQESYSFSAAIAFGLIMLGRGGKSTSEVDRRMLTQLRRCILGDLPISSDSSKGRSTVPIIDNNLTGPGATLALGLMYLKTGRKDVADMLSIPQSNFELDQIRPDLLLLRTYARSLILWDEITPTMGWIEDQLPEFIKMANKGHGQGQHKRSSNMELSTELAYLNIVSGACFAIGIKYAGTATELAHTNLMTFYGILNKSSTIGGSTYEGKIKRTAARQCLNLVTLSLSMIMSGTGELSVLRRLRISHGQEGSGINYGTHMAMHMSLGLLFLGKGHYTLGTSNLSIAVLSISFFPRFSNNSNDNYSYPQPFRHLWSLAIEPRCLIAKDIDTLETIYLPIKLKLKEPKNNNNIIVSQKDHNGNSKKKPTSIRQQNLISPTLISPFENIYSIEIDSPRYWPIKLDLSSSSSSLSNNKDKMSFLSNRIIYVKKKLGFLDYNSDPKGNRSLFIRVGSMTGIDLHYDLLSNSKPPSSINNSSSTSTDIINVNVNVNDNDAVSEKKELELENLIKLHYPKSNLILLSRLFSSFLHNKNNYGSNDDQGIGLDEFISIILLECLSLDKPNLIWIYLNMFMNFKSISNPNSNTTSNDSIVDNLNQLEFIQYFYQEIYDKSFNTNSNSSTSNSNTGTSNNQEKRFALIRPSFVSTLIRLLSKPANPSMNNGSTAPIEVQALVKEYLSNSESLNWNDDHDNNYNHKYKSELVKYLWKNKVPPISLMCLLKDKVRQSSINRDILEMKIKDVTENYRRTILTQFDDGEEVDTKMQGILPSGGWKTDSIREAIKVWTE</sequence>
<dbReference type="GO" id="GO:0051301">
    <property type="term" value="P:cell division"/>
    <property type="evidence" value="ECO:0007669"/>
    <property type="project" value="UniProtKB-KW"/>
</dbReference>
<evidence type="ECO:0000256" key="1">
    <source>
        <dbReference type="ARBA" id="ARBA00010547"/>
    </source>
</evidence>
<dbReference type="GO" id="GO:0031145">
    <property type="term" value="P:anaphase-promoting complex-dependent catabolic process"/>
    <property type="evidence" value="ECO:0007669"/>
    <property type="project" value="TreeGrafter"/>
</dbReference>
<dbReference type="InterPro" id="IPR011989">
    <property type="entry name" value="ARM-like"/>
</dbReference>
<feature type="region of interest" description="Disordered" evidence="5">
    <location>
        <begin position="141"/>
        <end position="163"/>
    </location>
</feature>
<keyword evidence="4" id="KW-0131">Cell cycle</keyword>
<dbReference type="Gene3D" id="1.25.10.10">
    <property type="entry name" value="Leucine-rich Repeat Variant"/>
    <property type="match status" value="2"/>
</dbReference>
<feature type="compositionally biased region" description="Basic and acidic residues" evidence="5">
    <location>
        <begin position="395"/>
        <end position="404"/>
    </location>
</feature>
<proteinExistence type="inferred from homology"/>
<dbReference type="PANTHER" id="PTHR12827">
    <property type="entry name" value="MEIOTIC CHECKPOINT REGULATOR TSG24 FAMILY MEMBER"/>
    <property type="match status" value="1"/>
</dbReference>
<feature type="region of interest" description="Disordered" evidence="5">
    <location>
        <begin position="466"/>
        <end position="490"/>
    </location>
</feature>
<accession>A0AAX4K0N4</accession>
<keyword evidence="2" id="KW-0132">Cell division</keyword>
<feature type="region of interest" description="Disordered" evidence="5">
    <location>
        <begin position="381"/>
        <end position="404"/>
    </location>
</feature>
<dbReference type="GO" id="GO:0007091">
    <property type="term" value="P:metaphase/anaphase transition of mitotic cell cycle"/>
    <property type="evidence" value="ECO:0007669"/>
    <property type="project" value="TreeGrafter"/>
</dbReference>
<feature type="region of interest" description="Disordered" evidence="5">
    <location>
        <begin position="339"/>
        <end position="361"/>
    </location>
</feature>
<dbReference type="GO" id="GO:0070979">
    <property type="term" value="P:protein K11-linked ubiquitination"/>
    <property type="evidence" value="ECO:0007669"/>
    <property type="project" value="TreeGrafter"/>
</dbReference>
<evidence type="ECO:0000313" key="8">
    <source>
        <dbReference type="EMBL" id="WWC90724.1"/>
    </source>
</evidence>
<feature type="domain" description="Anaphase-promoting complex subunit 1 C-terminal" evidence="7">
    <location>
        <begin position="1860"/>
        <end position="2033"/>
    </location>
</feature>
<dbReference type="RefSeq" id="XP_066077487.1">
    <property type="nucleotide sequence ID" value="XM_066221390.1"/>
</dbReference>
<feature type="domain" description="Anaphase-promoting complex subunit 1 N-terminal" evidence="6">
    <location>
        <begin position="63"/>
        <end position="741"/>
    </location>
</feature>